<feature type="transmembrane region" description="Helical" evidence="1">
    <location>
        <begin position="126"/>
        <end position="143"/>
    </location>
</feature>
<feature type="transmembrane region" description="Helical" evidence="1">
    <location>
        <begin position="74"/>
        <end position="93"/>
    </location>
</feature>
<feature type="transmembrane region" description="Helical" evidence="1">
    <location>
        <begin position="21"/>
        <end position="41"/>
    </location>
</feature>
<evidence type="ECO:0000313" key="4">
    <source>
        <dbReference type="Proteomes" id="UP001458946"/>
    </source>
</evidence>
<gene>
    <name evidence="3" type="ORF">Dxin01_01556</name>
</gene>
<feature type="domain" description="GGDEF" evidence="2">
    <location>
        <begin position="209"/>
        <end position="336"/>
    </location>
</feature>
<keyword evidence="1" id="KW-0812">Transmembrane</keyword>
<sequence>MVPRPLPTSSLVEFEGQRRQGYAVGALSATIIQFLLGLVYVKAANHQASALAFSGAALCLIITGLMFLPQIPLWVLNVAGCLLVTLWLVLDFFQSLLGGYSFTHAATLDLAILAVLLFSSFAARPSAWLIGGLYSLSLVGAMFNRHTDVMGLFPLGLLLLMIGLMSVYSSRLTTERARNEWLAELAFTDTLTGLPNRHAANVALLDAGKMSAVVLLDMDHFKKINEQVGHLGGDHVLIQVSAIMRDELKTPDRVFRWGGQEFLLLLGTAEMGQVEQITNTILARIHALQLTECPRLSLSAGAAHLSEADTPEEAVGLADQRLYTAKTTGRNKVVGR</sequence>
<organism evidence="3 4">
    <name type="scientific">Deinococcus xinjiangensis</name>
    <dbReference type="NCBI Taxonomy" id="457454"/>
    <lineage>
        <taxon>Bacteria</taxon>
        <taxon>Thermotogati</taxon>
        <taxon>Deinococcota</taxon>
        <taxon>Deinococci</taxon>
        <taxon>Deinococcales</taxon>
        <taxon>Deinococcaceae</taxon>
        <taxon>Deinococcus</taxon>
    </lineage>
</organism>
<feature type="transmembrane region" description="Helical" evidence="1">
    <location>
        <begin position="99"/>
        <end position="119"/>
    </location>
</feature>
<keyword evidence="1" id="KW-1133">Transmembrane helix</keyword>
<keyword evidence="4" id="KW-1185">Reference proteome</keyword>
<dbReference type="EMBL" id="BAABRN010000014">
    <property type="protein sequence ID" value="GAA5501817.1"/>
    <property type="molecule type" value="Genomic_DNA"/>
</dbReference>
<keyword evidence="1" id="KW-0472">Membrane</keyword>
<dbReference type="Pfam" id="PF00990">
    <property type="entry name" value="GGDEF"/>
    <property type="match status" value="1"/>
</dbReference>
<comment type="caution">
    <text evidence="3">The sequence shown here is derived from an EMBL/GenBank/DDBJ whole genome shotgun (WGS) entry which is preliminary data.</text>
</comment>
<evidence type="ECO:0000256" key="1">
    <source>
        <dbReference type="SAM" id="Phobius"/>
    </source>
</evidence>
<dbReference type="InterPro" id="IPR029787">
    <property type="entry name" value="Nucleotide_cyclase"/>
</dbReference>
<dbReference type="Gene3D" id="3.30.70.270">
    <property type="match status" value="1"/>
</dbReference>
<reference evidence="3 4" key="1">
    <citation type="submission" date="2024-02" db="EMBL/GenBank/DDBJ databases">
        <title>Deinococcus xinjiangensis NBRC 107630.</title>
        <authorList>
            <person name="Ichikawa N."/>
            <person name="Katano-Makiyama Y."/>
            <person name="Hidaka K."/>
        </authorList>
    </citation>
    <scope>NUCLEOTIDE SEQUENCE [LARGE SCALE GENOMIC DNA]</scope>
    <source>
        <strain evidence="3 4">NBRC 107630</strain>
    </source>
</reference>
<evidence type="ECO:0000313" key="3">
    <source>
        <dbReference type="EMBL" id="GAA5501817.1"/>
    </source>
</evidence>
<dbReference type="SMART" id="SM00267">
    <property type="entry name" value="GGDEF"/>
    <property type="match status" value="1"/>
</dbReference>
<dbReference type="CDD" id="cd01949">
    <property type="entry name" value="GGDEF"/>
    <property type="match status" value="1"/>
</dbReference>
<dbReference type="SUPFAM" id="SSF55073">
    <property type="entry name" value="Nucleotide cyclase"/>
    <property type="match status" value="1"/>
</dbReference>
<dbReference type="InterPro" id="IPR050469">
    <property type="entry name" value="Diguanylate_Cyclase"/>
</dbReference>
<protein>
    <recommendedName>
        <fullName evidence="2">GGDEF domain-containing protein</fullName>
    </recommendedName>
</protein>
<name>A0ABP9VDM4_9DEIO</name>
<feature type="transmembrane region" description="Helical" evidence="1">
    <location>
        <begin position="149"/>
        <end position="168"/>
    </location>
</feature>
<dbReference type="NCBIfam" id="TIGR00254">
    <property type="entry name" value="GGDEF"/>
    <property type="match status" value="1"/>
</dbReference>
<accession>A0ABP9VDM4</accession>
<evidence type="ECO:0000259" key="2">
    <source>
        <dbReference type="PROSITE" id="PS50887"/>
    </source>
</evidence>
<feature type="transmembrane region" description="Helical" evidence="1">
    <location>
        <begin position="47"/>
        <end position="67"/>
    </location>
</feature>
<dbReference type="PANTHER" id="PTHR45138:SF9">
    <property type="entry name" value="DIGUANYLATE CYCLASE DGCM-RELATED"/>
    <property type="match status" value="1"/>
</dbReference>
<dbReference type="PROSITE" id="PS50887">
    <property type="entry name" value="GGDEF"/>
    <property type="match status" value="1"/>
</dbReference>
<proteinExistence type="predicted"/>
<dbReference type="RefSeq" id="WP_353541791.1">
    <property type="nucleotide sequence ID" value="NZ_BAABRN010000014.1"/>
</dbReference>
<dbReference type="PANTHER" id="PTHR45138">
    <property type="entry name" value="REGULATORY COMPONENTS OF SENSORY TRANSDUCTION SYSTEM"/>
    <property type="match status" value="1"/>
</dbReference>
<dbReference type="InterPro" id="IPR043128">
    <property type="entry name" value="Rev_trsase/Diguanyl_cyclase"/>
</dbReference>
<dbReference type="Proteomes" id="UP001458946">
    <property type="component" value="Unassembled WGS sequence"/>
</dbReference>
<dbReference type="InterPro" id="IPR000160">
    <property type="entry name" value="GGDEF_dom"/>
</dbReference>